<protein>
    <submittedName>
        <fullName evidence="2">Uncharacterized protein</fullName>
    </submittedName>
</protein>
<comment type="caution">
    <text evidence="2">The sequence shown here is derived from an EMBL/GenBank/DDBJ whole genome shotgun (WGS) entry which is preliminary data.</text>
</comment>
<dbReference type="AlphaFoldDB" id="A0A226DIW5"/>
<accession>A0A226DIW5</accession>
<feature type="compositionally biased region" description="Polar residues" evidence="1">
    <location>
        <begin position="310"/>
        <end position="329"/>
    </location>
</feature>
<gene>
    <name evidence="2" type="ORF">Fcan01_21231</name>
</gene>
<feature type="region of interest" description="Disordered" evidence="1">
    <location>
        <begin position="193"/>
        <end position="213"/>
    </location>
</feature>
<feature type="compositionally biased region" description="Basic and acidic residues" evidence="1">
    <location>
        <begin position="203"/>
        <end position="213"/>
    </location>
</feature>
<feature type="region of interest" description="Disordered" evidence="1">
    <location>
        <begin position="310"/>
        <end position="342"/>
    </location>
</feature>
<dbReference type="Proteomes" id="UP000198287">
    <property type="component" value="Unassembled WGS sequence"/>
</dbReference>
<dbReference type="EMBL" id="LNIX01000020">
    <property type="protein sequence ID" value="OXA44126.1"/>
    <property type="molecule type" value="Genomic_DNA"/>
</dbReference>
<keyword evidence="3" id="KW-1185">Reference proteome</keyword>
<reference evidence="2 3" key="1">
    <citation type="submission" date="2015-12" db="EMBL/GenBank/DDBJ databases">
        <title>The genome of Folsomia candida.</title>
        <authorList>
            <person name="Faddeeva A."/>
            <person name="Derks M.F."/>
            <person name="Anvar Y."/>
            <person name="Smit S."/>
            <person name="Van Straalen N."/>
            <person name="Roelofs D."/>
        </authorList>
    </citation>
    <scope>NUCLEOTIDE SEQUENCE [LARGE SCALE GENOMIC DNA]</scope>
    <source>
        <strain evidence="2 3">VU population</strain>
        <tissue evidence="2">Whole body</tissue>
    </source>
</reference>
<evidence type="ECO:0000313" key="3">
    <source>
        <dbReference type="Proteomes" id="UP000198287"/>
    </source>
</evidence>
<sequence>MNSGVSRKGYKRIWEEARHPPRTLLTVRRKFIILMVRSQLNDVSNPAIAPQGSPAWVRQLHELVFQHDNEVSHGDIKRWIKNHTWIANTANDHIPGMQSFWDCVNNRVTQLGTMSHSFPREFLNTLDLPNVGNHNIEGAISNLYAKFLYRTIFFLPQIEFTKYFTKLKDACELLTKEGVNCLIDNPGVELLSEGQNHNHHNSQRIEDNVENRDRGPTILGRNVYCRGQSQPPVLIPYYDQPFVQYDDDAEAPLNLTMYPPIQQETGTNLQLRDDEQRRLEQQDRELGQDDQGQEQLQPVDMSMNADQHQDNAISSNNTLPSGQGDTPASPNAVPAISQPKDSSPLHRLEEIFESVLALANLCNALDEIHEIQPETKQTLQHIYRVVARKHAREVIRFPYEVLRAREQRRIKEEAFEASTREGGTDSTPLRGLGRYKQRAEVVVVNLMTPPRRPTPDAFLTSKHGEPTPVEVLQVD</sequence>
<proteinExistence type="predicted"/>
<feature type="region of interest" description="Disordered" evidence="1">
    <location>
        <begin position="447"/>
        <end position="475"/>
    </location>
</feature>
<organism evidence="2 3">
    <name type="scientific">Folsomia candida</name>
    <name type="common">Springtail</name>
    <dbReference type="NCBI Taxonomy" id="158441"/>
    <lineage>
        <taxon>Eukaryota</taxon>
        <taxon>Metazoa</taxon>
        <taxon>Ecdysozoa</taxon>
        <taxon>Arthropoda</taxon>
        <taxon>Hexapoda</taxon>
        <taxon>Collembola</taxon>
        <taxon>Entomobryomorpha</taxon>
        <taxon>Isotomoidea</taxon>
        <taxon>Isotomidae</taxon>
        <taxon>Proisotominae</taxon>
        <taxon>Folsomia</taxon>
    </lineage>
</organism>
<evidence type="ECO:0000256" key="1">
    <source>
        <dbReference type="SAM" id="MobiDB-lite"/>
    </source>
</evidence>
<name>A0A226DIW5_FOLCA</name>
<evidence type="ECO:0000313" key="2">
    <source>
        <dbReference type="EMBL" id="OXA44126.1"/>
    </source>
</evidence>